<dbReference type="Gene3D" id="1.10.620.20">
    <property type="entry name" value="Ribonucleotide Reductase, subunit A"/>
    <property type="match status" value="1"/>
</dbReference>
<sequence length="401" mass="47144">MVKKKFSHGKKKQTLRSNIYIQMEVSSPDKIFRKIRTTVSLYEENDDTTTNNVYRINSSPSDSDRQLLMNPPSHSNEPLLREDPSRFCLFPIQYHDIWKAYKDHKNAFWTAEEIDFTSDKEDWEKLTDNERYFIEHILAFFAGSDGIVLENLMKNFCSEVQIPEVRCFYGFQAMMENIHSEVYSLMIDSFVQDPKRKEKLFDAINTIPCVEKKATWALKWINDKNNSFARRLFAFGIVEGLFFSGAFCAIFWLKERGLMVQTLGKSNEWIARDESLHTEFAILLYTRHLVEKLEEVEAHNIMHQAVQIEEEFICDSLTVQLIGMNPDQMKQYVRYCADRLLNQFGYKKIYYDKNPFPFMEKISMDGKTNFFEQRVSEYSLAGGGTDSTTMFVLEDLENELF</sequence>
<dbReference type="CDD" id="cd01049">
    <property type="entry name" value="RNRR2"/>
    <property type="match status" value="1"/>
</dbReference>
<evidence type="ECO:0000313" key="4">
    <source>
        <dbReference type="EMBL" id="QHU11953.1"/>
    </source>
</evidence>
<dbReference type="SUPFAM" id="SSF47240">
    <property type="entry name" value="Ferritin-like"/>
    <property type="match status" value="1"/>
</dbReference>
<feature type="region of interest" description="Disordered" evidence="2">
    <location>
        <begin position="55"/>
        <end position="79"/>
    </location>
</feature>
<keyword evidence="3" id="KW-1133">Transmembrane helix</keyword>
<feature type="transmembrane region" description="Helical" evidence="3">
    <location>
        <begin position="232"/>
        <end position="253"/>
    </location>
</feature>
<dbReference type="InterPro" id="IPR000358">
    <property type="entry name" value="RNR_small_fam"/>
</dbReference>
<evidence type="ECO:0000256" key="3">
    <source>
        <dbReference type="SAM" id="Phobius"/>
    </source>
</evidence>
<dbReference type="InterPro" id="IPR009078">
    <property type="entry name" value="Ferritin-like_SF"/>
</dbReference>
<evidence type="ECO:0000256" key="2">
    <source>
        <dbReference type="SAM" id="MobiDB-lite"/>
    </source>
</evidence>
<proteinExistence type="inferred from homology"/>
<dbReference type="InterPro" id="IPR033909">
    <property type="entry name" value="RNR_small"/>
</dbReference>
<dbReference type="GO" id="GO:0016491">
    <property type="term" value="F:oxidoreductase activity"/>
    <property type="evidence" value="ECO:0007669"/>
    <property type="project" value="InterPro"/>
</dbReference>
<dbReference type="Pfam" id="PF00268">
    <property type="entry name" value="Ribonuc_red_sm"/>
    <property type="match status" value="1"/>
</dbReference>
<protein>
    <submittedName>
        <fullName evidence="4">Uncharacterized protein</fullName>
    </submittedName>
</protein>
<evidence type="ECO:0000256" key="1">
    <source>
        <dbReference type="ARBA" id="ARBA00009303"/>
    </source>
</evidence>
<dbReference type="EMBL" id="MN740793">
    <property type="protein sequence ID" value="QHU11953.1"/>
    <property type="molecule type" value="Genomic_DNA"/>
</dbReference>
<dbReference type="InterPro" id="IPR030475">
    <property type="entry name" value="RNR_small_AS"/>
</dbReference>
<dbReference type="GO" id="GO:0009263">
    <property type="term" value="P:deoxyribonucleotide biosynthetic process"/>
    <property type="evidence" value="ECO:0007669"/>
    <property type="project" value="InterPro"/>
</dbReference>
<dbReference type="PROSITE" id="PS00368">
    <property type="entry name" value="RIBORED_SMALL"/>
    <property type="match status" value="1"/>
</dbReference>
<keyword evidence="3" id="KW-0812">Transmembrane</keyword>
<comment type="similarity">
    <text evidence="1">Belongs to the ribonucleoside diphosphate reductase small chain family.</text>
</comment>
<name>A0A6C0K321_9ZZZZ</name>
<dbReference type="AlphaFoldDB" id="A0A6C0K321"/>
<dbReference type="PANTHER" id="PTHR23409">
    <property type="entry name" value="RIBONUCLEOSIDE-DIPHOSPHATE REDUCTASE SMALL CHAIN"/>
    <property type="match status" value="1"/>
</dbReference>
<organism evidence="4">
    <name type="scientific">viral metagenome</name>
    <dbReference type="NCBI Taxonomy" id="1070528"/>
    <lineage>
        <taxon>unclassified sequences</taxon>
        <taxon>metagenomes</taxon>
        <taxon>organismal metagenomes</taxon>
    </lineage>
</organism>
<dbReference type="InterPro" id="IPR012348">
    <property type="entry name" value="RNR-like"/>
</dbReference>
<dbReference type="PANTHER" id="PTHR23409:SF18">
    <property type="entry name" value="RIBONUCLEOSIDE-DIPHOSPHATE REDUCTASE SUBUNIT M2"/>
    <property type="match status" value="1"/>
</dbReference>
<keyword evidence="3" id="KW-0472">Membrane</keyword>
<reference evidence="4" key="1">
    <citation type="journal article" date="2020" name="Nature">
        <title>Giant virus diversity and host interactions through global metagenomics.</title>
        <authorList>
            <person name="Schulz F."/>
            <person name="Roux S."/>
            <person name="Paez-Espino D."/>
            <person name="Jungbluth S."/>
            <person name="Walsh D.A."/>
            <person name="Denef V.J."/>
            <person name="McMahon K.D."/>
            <person name="Konstantinidis K.T."/>
            <person name="Eloe-Fadrosh E.A."/>
            <person name="Kyrpides N.C."/>
            <person name="Woyke T."/>
        </authorList>
    </citation>
    <scope>NUCLEOTIDE SEQUENCE</scope>
    <source>
        <strain evidence="4">GVMAG-S-1101169-75</strain>
    </source>
</reference>
<accession>A0A6C0K321</accession>